<feature type="non-terminal residue" evidence="2">
    <location>
        <position position="1"/>
    </location>
</feature>
<feature type="chain" id="PRO_5046531482" evidence="1">
    <location>
        <begin position="28"/>
        <end position="191"/>
    </location>
</feature>
<keyword evidence="3" id="KW-1185">Reference proteome</keyword>
<protein>
    <submittedName>
        <fullName evidence="2">Uncharacterized protein</fullName>
    </submittedName>
</protein>
<sequence>SVFIFQWSLFCLLCLWCTEIFVPLIDCQGDAPLTPAAPAASKSPEPLALFSEDGICLVDGDWSMDYWDPYGLDASLRDNVAPTVGLAGCVWAPSLESGKSEMDLVPAPFLEAVGALPSAAVLTQPGCLTPQGPTDATGDAIPVVWGELYVIDKLLFQMGGVNIGSILLPPAVRLFHPSTPNTSVHQTADDR</sequence>
<dbReference type="Proteomes" id="UP001153148">
    <property type="component" value="Unassembled WGS sequence"/>
</dbReference>
<dbReference type="EMBL" id="CAJPIN010016774">
    <property type="protein sequence ID" value="CAG2061654.1"/>
    <property type="molecule type" value="Genomic_DNA"/>
</dbReference>
<gene>
    <name evidence="2" type="ORF">TPAB3V08_LOCUS8608</name>
</gene>
<proteinExistence type="predicted"/>
<reference evidence="2" key="1">
    <citation type="submission" date="2021-03" db="EMBL/GenBank/DDBJ databases">
        <authorList>
            <person name="Tran Van P."/>
        </authorList>
    </citation>
    <scope>NUCLEOTIDE SEQUENCE</scope>
</reference>
<organism evidence="2 3">
    <name type="scientific">Timema podura</name>
    <name type="common">Walking stick</name>
    <dbReference type="NCBI Taxonomy" id="61482"/>
    <lineage>
        <taxon>Eukaryota</taxon>
        <taxon>Metazoa</taxon>
        <taxon>Ecdysozoa</taxon>
        <taxon>Arthropoda</taxon>
        <taxon>Hexapoda</taxon>
        <taxon>Insecta</taxon>
        <taxon>Pterygota</taxon>
        <taxon>Neoptera</taxon>
        <taxon>Polyneoptera</taxon>
        <taxon>Phasmatodea</taxon>
        <taxon>Timematodea</taxon>
        <taxon>Timematoidea</taxon>
        <taxon>Timematidae</taxon>
        <taxon>Timema</taxon>
    </lineage>
</organism>
<evidence type="ECO:0000313" key="2">
    <source>
        <dbReference type="EMBL" id="CAG2061654.1"/>
    </source>
</evidence>
<keyword evidence="1" id="KW-0732">Signal</keyword>
<comment type="caution">
    <text evidence="2">The sequence shown here is derived from an EMBL/GenBank/DDBJ whole genome shotgun (WGS) entry which is preliminary data.</text>
</comment>
<evidence type="ECO:0000313" key="3">
    <source>
        <dbReference type="Proteomes" id="UP001153148"/>
    </source>
</evidence>
<name>A0ABN7P6B8_TIMPD</name>
<evidence type="ECO:0000256" key="1">
    <source>
        <dbReference type="SAM" id="SignalP"/>
    </source>
</evidence>
<feature type="signal peptide" evidence="1">
    <location>
        <begin position="1"/>
        <end position="27"/>
    </location>
</feature>
<accession>A0ABN7P6B8</accession>